<feature type="compositionally biased region" description="Low complexity" evidence="6">
    <location>
        <begin position="255"/>
        <end position="264"/>
    </location>
</feature>
<feature type="chain" id="PRO_5017995272" description="TF-B3 domain-containing protein" evidence="7">
    <location>
        <begin position="19"/>
        <end position="407"/>
    </location>
</feature>
<dbReference type="CDD" id="cd10017">
    <property type="entry name" value="B3_DNA"/>
    <property type="match status" value="2"/>
</dbReference>
<dbReference type="OrthoDB" id="1666376at2759"/>
<accession>A0A3L6TLE3</accession>
<keyword evidence="5" id="KW-0539">Nucleus</keyword>
<sequence>MLGAILGVLGLLAFPVLPQFESPLFQSVACVRCTVKKPKELPTARPAFVLREPISAEHPAISLLSFAENTSMQVFCDYEMNKKRESCKERDIFFDWNHKIDQDKHFFRIMVGDFRQRMTIPKKFVQRLMGKITGTIKLESRAGTSFDVQVINNQGKVSLGFGWEAFASSHDLSMGDFLVFKYDQRSHLKVLIFDSSGCEKLSSVVMDTNHKSQRKEPVGMPSPYHDIAMKSSPSANKAWEQQDSSNQGHNVIDISSSSSSPRSSGDATFSKNNLEVQFVPEYILPCGTYLSSTQKQKVKEKVRAIHSEIPIHVCVMTKSNIYGRSRCMNFSRQYADAYLRFEKKELMLQCNGKIWDVRCSKVGRHIRFWKGWKQFASDNNLQLGDICLLELLRDKEYTMNAHIIRSR</sequence>
<evidence type="ECO:0000313" key="9">
    <source>
        <dbReference type="EMBL" id="RLN40456.1"/>
    </source>
</evidence>
<dbReference type="InterPro" id="IPR044837">
    <property type="entry name" value="REM16-like"/>
</dbReference>
<dbReference type="Gene3D" id="2.40.330.10">
    <property type="entry name" value="DNA-binding pseudobarrel domain"/>
    <property type="match status" value="2"/>
</dbReference>
<dbReference type="SUPFAM" id="SSF101936">
    <property type="entry name" value="DNA-binding pseudobarrel domain"/>
    <property type="match status" value="2"/>
</dbReference>
<evidence type="ECO:0000256" key="3">
    <source>
        <dbReference type="ARBA" id="ARBA00023125"/>
    </source>
</evidence>
<comment type="caution">
    <text evidence="9">The sequence shown here is derived from an EMBL/GenBank/DDBJ whole genome shotgun (WGS) entry which is preliminary data.</text>
</comment>
<dbReference type="STRING" id="4540.A0A3L6TLE3"/>
<dbReference type="PROSITE" id="PS50863">
    <property type="entry name" value="B3"/>
    <property type="match status" value="2"/>
</dbReference>
<evidence type="ECO:0000256" key="4">
    <source>
        <dbReference type="ARBA" id="ARBA00023163"/>
    </source>
</evidence>
<keyword evidence="7" id="KW-0732">Signal</keyword>
<evidence type="ECO:0000256" key="2">
    <source>
        <dbReference type="ARBA" id="ARBA00023015"/>
    </source>
</evidence>
<feature type="signal peptide" evidence="7">
    <location>
        <begin position="1"/>
        <end position="18"/>
    </location>
</feature>
<dbReference type="Pfam" id="PF02362">
    <property type="entry name" value="B3"/>
    <property type="match status" value="2"/>
</dbReference>
<organism evidence="9 10">
    <name type="scientific">Panicum miliaceum</name>
    <name type="common">Proso millet</name>
    <name type="synonym">Broomcorn millet</name>
    <dbReference type="NCBI Taxonomy" id="4540"/>
    <lineage>
        <taxon>Eukaryota</taxon>
        <taxon>Viridiplantae</taxon>
        <taxon>Streptophyta</taxon>
        <taxon>Embryophyta</taxon>
        <taxon>Tracheophyta</taxon>
        <taxon>Spermatophyta</taxon>
        <taxon>Magnoliopsida</taxon>
        <taxon>Liliopsida</taxon>
        <taxon>Poales</taxon>
        <taxon>Poaceae</taxon>
        <taxon>PACMAD clade</taxon>
        <taxon>Panicoideae</taxon>
        <taxon>Panicodae</taxon>
        <taxon>Paniceae</taxon>
        <taxon>Panicinae</taxon>
        <taxon>Panicum</taxon>
        <taxon>Panicum sect. Panicum</taxon>
    </lineage>
</organism>
<evidence type="ECO:0000256" key="5">
    <source>
        <dbReference type="ARBA" id="ARBA00023242"/>
    </source>
</evidence>
<keyword evidence="2" id="KW-0805">Transcription regulation</keyword>
<dbReference type="InterPro" id="IPR015300">
    <property type="entry name" value="DNA-bd_pseudobarrel_sf"/>
</dbReference>
<dbReference type="PANTHER" id="PTHR31391">
    <property type="entry name" value="B3 DOMAIN-CONTAINING PROTEIN OS11G0197600-RELATED"/>
    <property type="match status" value="1"/>
</dbReference>
<gene>
    <name evidence="9" type="ORF">C2845_PM01G34800</name>
</gene>
<feature type="domain" description="TF-B3" evidence="8">
    <location>
        <begin position="313"/>
        <end position="407"/>
    </location>
</feature>
<evidence type="ECO:0000256" key="7">
    <source>
        <dbReference type="SAM" id="SignalP"/>
    </source>
</evidence>
<dbReference type="EMBL" id="PQIB02000001">
    <property type="protein sequence ID" value="RLN40456.1"/>
    <property type="molecule type" value="Genomic_DNA"/>
</dbReference>
<dbReference type="SMART" id="SM01019">
    <property type="entry name" value="B3"/>
    <property type="match status" value="2"/>
</dbReference>
<evidence type="ECO:0000256" key="1">
    <source>
        <dbReference type="ARBA" id="ARBA00004123"/>
    </source>
</evidence>
<evidence type="ECO:0000259" key="8">
    <source>
        <dbReference type="PROSITE" id="PS50863"/>
    </source>
</evidence>
<keyword evidence="4" id="KW-0804">Transcription</keyword>
<comment type="subcellular location">
    <subcellularLocation>
        <location evidence="1">Nucleus</location>
    </subcellularLocation>
</comment>
<evidence type="ECO:0000256" key="6">
    <source>
        <dbReference type="SAM" id="MobiDB-lite"/>
    </source>
</evidence>
<feature type="compositionally biased region" description="Basic and acidic residues" evidence="6">
    <location>
        <begin position="208"/>
        <end position="217"/>
    </location>
</feature>
<dbReference type="PANTHER" id="PTHR31391:SF121">
    <property type="entry name" value="B3 DOMAIN-CONTAINING PROTEIN OS08G0325100-RELATED"/>
    <property type="match status" value="1"/>
</dbReference>
<proteinExistence type="predicted"/>
<protein>
    <recommendedName>
        <fullName evidence="8">TF-B3 domain-containing protein</fullName>
    </recommendedName>
</protein>
<keyword evidence="10" id="KW-1185">Reference proteome</keyword>
<dbReference type="AlphaFoldDB" id="A0A3L6TLE3"/>
<evidence type="ECO:0000313" key="10">
    <source>
        <dbReference type="Proteomes" id="UP000275267"/>
    </source>
</evidence>
<dbReference type="GO" id="GO:0003677">
    <property type="term" value="F:DNA binding"/>
    <property type="evidence" value="ECO:0007669"/>
    <property type="project" value="UniProtKB-KW"/>
</dbReference>
<reference evidence="10" key="1">
    <citation type="journal article" date="2019" name="Nat. Commun.">
        <title>The genome of broomcorn millet.</title>
        <authorList>
            <person name="Zou C."/>
            <person name="Miki D."/>
            <person name="Li D."/>
            <person name="Tang Q."/>
            <person name="Xiao L."/>
            <person name="Rajput S."/>
            <person name="Deng P."/>
            <person name="Jia W."/>
            <person name="Huang R."/>
            <person name="Zhang M."/>
            <person name="Sun Y."/>
            <person name="Hu J."/>
            <person name="Fu X."/>
            <person name="Schnable P.S."/>
            <person name="Li F."/>
            <person name="Zhang H."/>
            <person name="Feng B."/>
            <person name="Zhu X."/>
            <person name="Liu R."/>
            <person name="Schnable J.C."/>
            <person name="Zhu J.-K."/>
            <person name="Zhang H."/>
        </authorList>
    </citation>
    <scope>NUCLEOTIDE SEQUENCE [LARGE SCALE GENOMIC DNA]</scope>
</reference>
<feature type="compositionally biased region" description="Polar residues" evidence="6">
    <location>
        <begin position="231"/>
        <end position="249"/>
    </location>
</feature>
<feature type="region of interest" description="Disordered" evidence="6">
    <location>
        <begin position="207"/>
        <end position="268"/>
    </location>
</feature>
<feature type="domain" description="TF-B3" evidence="8">
    <location>
        <begin position="103"/>
        <end position="196"/>
    </location>
</feature>
<name>A0A3L6TLE3_PANMI</name>
<dbReference type="GO" id="GO:0005634">
    <property type="term" value="C:nucleus"/>
    <property type="evidence" value="ECO:0007669"/>
    <property type="project" value="UniProtKB-SubCell"/>
</dbReference>
<dbReference type="Proteomes" id="UP000275267">
    <property type="component" value="Unassembled WGS sequence"/>
</dbReference>
<dbReference type="InterPro" id="IPR003340">
    <property type="entry name" value="B3_DNA-bd"/>
</dbReference>
<keyword evidence="3" id="KW-0238">DNA-binding</keyword>